<dbReference type="CDD" id="cd07377">
    <property type="entry name" value="WHTH_GntR"/>
    <property type="match status" value="1"/>
</dbReference>
<gene>
    <name evidence="6" type="ORF">F8D48_08245</name>
</gene>
<keyword evidence="3" id="KW-0804">Transcription</keyword>
<dbReference type="Gene3D" id="1.10.10.10">
    <property type="entry name" value="Winged helix-like DNA-binding domain superfamily/Winged helix DNA-binding domain"/>
    <property type="match status" value="1"/>
</dbReference>
<evidence type="ECO:0000313" key="6">
    <source>
        <dbReference type="EMBL" id="KAB1644698.1"/>
    </source>
</evidence>
<dbReference type="PROSITE" id="PS50949">
    <property type="entry name" value="HTH_GNTR"/>
    <property type="match status" value="1"/>
</dbReference>
<dbReference type="SMART" id="SM00345">
    <property type="entry name" value="HTH_GNTR"/>
    <property type="match status" value="1"/>
</dbReference>
<dbReference type="InterPro" id="IPR000524">
    <property type="entry name" value="Tscrpt_reg_HTH_GntR"/>
</dbReference>
<keyword evidence="2" id="KW-0238">DNA-binding</keyword>
<evidence type="ECO:0000256" key="4">
    <source>
        <dbReference type="SAM" id="MobiDB-lite"/>
    </source>
</evidence>
<dbReference type="EMBL" id="WAJS01000024">
    <property type="protein sequence ID" value="KAB1644698.1"/>
    <property type="molecule type" value="Genomic_DNA"/>
</dbReference>
<dbReference type="AlphaFoldDB" id="A0A7C8BR18"/>
<dbReference type="PANTHER" id="PTHR38445:SF9">
    <property type="entry name" value="HTH-TYPE TRANSCRIPTIONAL REPRESSOR YTRA"/>
    <property type="match status" value="1"/>
</dbReference>
<accession>A0A7C8BR18</accession>
<feature type="domain" description="HTH gntR-type" evidence="5">
    <location>
        <begin position="22"/>
        <end position="90"/>
    </location>
</feature>
<evidence type="ECO:0000256" key="3">
    <source>
        <dbReference type="ARBA" id="ARBA00023163"/>
    </source>
</evidence>
<feature type="compositionally biased region" description="Polar residues" evidence="4">
    <location>
        <begin position="164"/>
        <end position="177"/>
    </location>
</feature>
<reference evidence="6 7" key="1">
    <citation type="submission" date="2019-09" db="EMBL/GenBank/DDBJ databases">
        <title>Whole genome shotgun sequencing (WGS) of Ellagibacter isourolithinifaciens DSM 104140(T) and Adlercreutzia muris DSM 29508(T).</title>
        <authorList>
            <person name="Stoll D.A."/>
            <person name="Danylec N."/>
            <person name="Huch M."/>
        </authorList>
    </citation>
    <scope>NUCLEOTIDE SEQUENCE [LARGE SCALE GENOMIC DNA]</scope>
    <source>
        <strain evidence="6 7">DSM 29508</strain>
    </source>
</reference>
<dbReference type="Pfam" id="PF00392">
    <property type="entry name" value="GntR"/>
    <property type="match status" value="1"/>
</dbReference>
<dbReference type="Proteomes" id="UP000479639">
    <property type="component" value="Unassembled WGS sequence"/>
</dbReference>
<dbReference type="SUPFAM" id="SSF46785">
    <property type="entry name" value="Winged helix' DNA-binding domain"/>
    <property type="match status" value="1"/>
</dbReference>
<evidence type="ECO:0000256" key="2">
    <source>
        <dbReference type="ARBA" id="ARBA00023125"/>
    </source>
</evidence>
<evidence type="ECO:0000313" key="7">
    <source>
        <dbReference type="Proteomes" id="UP000479639"/>
    </source>
</evidence>
<sequence length="177" mass="19129">MVELGRTIPAGDLFALDDASSIPVWLQLKNRFIYLITSGFYLPGDQLPTVRGLAAEVEVNYNTVSKVYQSLEEDGYIVSKRRQGAFVADVSNKPGVSAEVTAEIVTAEYLQRCQELGMSLEDIDAQFTAALVAAKAKRDKSEGAGYDTQESRRGRLVKFPDPATGSSSAERSTGNGA</sequence>
<organism evidence="6 7">
    <name type="scientific">Adlercreutzia muris</name>
    <dbReference type="NCBI Taxonomy" id="1796610"/>
    <lineage>
        <taxon>Bacteria</taxon>
        <taxon>Bacillati</taxon>
        <taxon>Actinomycetota</taxon>
        <taxon>Coriobacteriia</taxon>
        <taxon>Eggerthellales</taxon>
        <taxon>Eggerthellaceae</taxon>
        <taxon>Adlercreutzia</taxon>
    </lineage>
</organism>
<keyword evidence="7" id="KW-1185">Reference proteome</keyword>
<dbReference type="InterPro" id="IPR036388">
    <property type="entry name" value="WH-like_DNA-bd_sf"/>
</dbReference>
<evidence type="ECO:0000256" key="1">
    <source>
        <dbReference type="ARBA" id="ARBA00023015"/>
    </source>
</evidence>
<evidence type="ECO:0000259" key="5">
    <source>
        <dbReference type="PROSITE" id="PS50949"/>
    </source>
</evidence>
<dbReference type="GO" id="GO:0003700">
    <property type="term" value="F:DNA-binding transcription factor activity"/>
    <property type="evidence" value="ECO:0007669"/>
    <property type="project" value="InterPro"/>
</dbReference>
<dbReference type="GO" id="GO:0003677">
    <property type="term" value="F:DNA binding"/>
    <property type="evidence" value="ECO:0007669"/>
    <property type="project" value="UniProtKB-KW"/>
</dbReference>
<proteinExistence type="predicted"/>
<keyword evidence="1" id="KW-0805">Transcription regulation</keyword>
<protein>
    <submittedName>
        <fullName evidence="6">GntR family transcriptional regulator</fullName>
    </submittedName>
</protein>
<feature type="region of interest" description="Disordered" evidence="4">
    <location>
        <begin position="137"/>
        <end position="177"/>
    </location>
</feature>
<dbReference type="PANTHER" id="PTHR38445">
    <property type="entry name" value="HTH-TYPE TRANSCRIPTIONAL REPRESSOR YTRA"/>
    <property type="match status" value="1"/>
</dbReference>
<name>A0A7C8BR18_9ACTN</name>
<comment type="caution">
    <text evidence="6">The sequence shown here is derived from an EMBL/GenBank/DDBJ whole genome shotgun (WGS) entry which is preliminary data.</text>
</comment>
<dbReference type="RefSeq" id="WP_151431131.1">
    <property type="nucleotide sequence ID" value="NZ_JANJZI010000010.1"/>
</dbReference>
<dbReference type="InterPro" id="IPR036390">
    <property type="entry name" value="WH_DNA-bd_sf"/>
</dbReference>